<evidence type="ECO:0000313" key="1">
    <source>
        <dbReference type="EMBL" id="MBR1137191.1"/>
    </source>
</evidence>
<keyword evidence="2" id="KW-1185">Reference proteome</keyword>
<comment type="caution">
    <text evidence="1">The sequence shown here is derived from an EMBL/GenBank/DDBJ whole genome shotgun (WGS) entry which is preliminary data.</text>
</comment>
<gene>
    <name evidence="1" type="ORF">JQ619_15565</name>
</gene>
<sequence length="88" mass="9619">MQVLSYGGPRLFSVPSQALLHGLARAASHLVASRVERIANVCDVAGLLAARRARRLAGYQLFRAAGRGRGWLRRGGLFGYFDYLSELS</sequence>
<evidence type="ECO:0000313" key="2">
    <source>
        <dbReference type="Proteomes" id="UP001314635"/>
    </source>
</evidence>
<dbReference type="RefSeq" id="WP_172240023.1">
    <property type="nucleotide sequence ID" value="NZ_JABFDP010000024.1"/>
</dbReference>
<reference evidence="2" key="1">
    <citation type="journal article" date="2021" name="ISME J.">
        <title>Evolutionary origin and ecological implication of a unique nif island in free-living Bradyrhizobium lineages.</title>
        <authorList>
            <person name="Tao J."/>
        </authorList>
    </citation>
    <scope>NUCLEOTIDE SEQUENCE [LARGE SCALE GENOMIC DNA]</scope>
    <source>
        <strain evidence="2">SZCCT0094</strain>
    </source>
</reference>
<organism evidence="1 2">
    <name type="scientific">Bradyrhizobium denitrificans</name>
    <dbReference type="NCBI Taxonomy" id="2734912"/>
    <lineage>
        <taxon>Bacteria</taxon>
        <taxon>Pseudomonadati</taxon>
        <taxon>Pseudomonadota</taxon>
        <taxon>Alphaproteobacteria</taxon>
        <taxon>Hyphomicrobiales</taxon>
        <taxon>Nitrobacteraceae</taxon>
        <taxon>Bradyrhizobium</taxon>
    </lineage>
</organism>
<accession>A0ABS5G9A0</accession>
<dbReference type="EMBL" id="JAFCLK010000013">
    <property type="protein sequence ID" value="MBR1137191.1"/>
    <property type="molecule type" value="Genomic_DNA"/>
</dbReference>
<dbReference type="Proteomes" id="UP001314635">
    <property type="component" value="Unassembled WGS sequence"/>
</dbReference>
<name>A0ABS5G9A0_9BRAD</name>
<proteinExistence type="predicted"/>
<protein>
    <submittedName>
        <fullName evidence="1">Uncharacterized protein</fullName>
    </submittedName>
</protein>